<dbReference type="Gene3D" id="1.20.1560.10">
    <property type="entry name" value="ABC transporter type 1, transmembrane domain"/>
    <property type="match status" value="1"/>
</dbReference>
<evidence type="ECO:0000313" key="5">
    <source>
        <dbReference type="EMBL" id="SVC81452.1"/>
    </source>
</evidence>
<dbReference type="EMBL" id="UINC01112474">
    <property type="protein sequence ID" value="SVC81452.1"/>
    <property type="molecule type" value="Genomic_DNA"/>
</dbReference>
<dbReference type="GO" id="GO:0005524">
    <property type="term" value="F:ATP binding"/>
    <property type="evidence" value="ECO:0007669"/>
    <property type="project" value="InterPro"/>
</dbReference>
<feature type="non-terminal residue" evidence="5">
    <location>
        <position position="74"/>
    </location>
</feature>
<keyword evidence="1 4" id="KW-0812">Transmembrane</keyword>
<dbReference type="InterPro" id="IPR036640">
    <property type="entry name" value="ABC1_TM_sf"/>
</dbReference>
<evidence type="ECO:0000256" key="1">
    <source>
        <dbReference type="ARBA" id="ARBA00022692"/>
    </source>
</evidence>
<protein>
    <recommendedName>
        <fullName evidence="6">ABC transmembrane type-1 domain-containing protein</fullName>
    </recommendedName>
</protein>
<name>A0A382QA94_9ZZZZ</name>
<organism evidence="5">
    <name type="scientific">marine metagenome</name>
    <dbReference type="NCBI Taxonomy" id="408172"/>
    <lineage>
        <taxon>unclassified sequences</taxon>
        <taxon>metagenomes</taxon>
        <taxon>ecological metagenomes</taxon>
    </lineage>
</organism>
<evidence type="ECO:0008006" key="6">
    <source>
        <dbReference type="Google" id="ProtNLM"/>
    </source>
</evidence>
<feature type="transmembrane region" description="Helical" evidence="4">
    <location>
        <begin position="20"/>
        <end position="42"/>
    </location>
</feature>
<evidence type="ECO:0000256" key="2">
    <source>
        <dbReference type="ARBA" id="ARBA00022989"/>
    </source>
</evidence>
<feature type="transmembrane region" description="Helical" evidence="4">
    <location>
        <begin position="54"/>
        <end position="70"/>
    </location>
</feature>
<evidence type="ECO:0000256" key="4">
    <source>
        <dbReference type="SAM" id="Phobius"/>
    </source>
</evidence>
<evidence type="ECO:0000256" key="3">
    <source>
        <dbReference type="ARBA" id="ARBA00023136"/>
    </source>
</evidence>
<dbReference type="SUPFAM" id="SSF90123">
    <property type="entry name" value="ABC transporter transmembrane region"/>
    <property type="match status" value="1"/>
</dbReference>
<keyword evidence="3 4" id="KW-0472">Membrane</keyword>
<gene>
    <name evidence="5" type="ORF">METZ01_LOCUS334306</name>
</gene>
<dbReference type="GO" id="GO:0016020">
    <property type="term" value="C:membrane"/>
    <property type="evidence" value="ECO:0007669"/>
    <property type="project" value="InterPro"/>
</dbReference>
<proteinExistence type="predicted"/>
<keyword evidence="2 4" id="KW-1133">Transmembrane helix</keyword>
<reference evidence="5" key="1">
    <citation type="submission" date="2018-05" db="EMBL/GenBank/DDBJ databases">
        <authorList>
            <person name="Lanie J.A."/>
            <person name="Ng W.-L."/>
            <person name="Kazmierczak K.M."/>
            <person name="Andrzejewski T.M."/>
            <person name="Davidsen T.M."/>
            <person name="Wayne K.J."/>
            <person name="Tettelin H."/>
            <person name="Glass J.I."/>
            <person name="Rusch D."/>
            <person name="Podicherti R."/>
            <person name="Tsui H.-C.T."/>
            <person name="Winkler M.E."/>
        </authorList>
    </citation>
    <scope>NUCLEOTIDE SEQUENCE</scope>
</reference>
<accession>A0A382QA94</accession>
<sequence>VNIELYKRLLKYLKPYKKKILLAITFSVIVGVIASSPVPLIQKVFDDIFVQKDFFMLKVIPLALVVLYSIKAGL</sequence>
<feature type="non-terminal residue" evidence="5">
    <location>
        <position position="1"/>
    </location>
</feature>
<dbReference type="AlphaFoldDB" id="A0A382QA94"/>